<comment type="similarity">
    <text evidence="3">Belongs to the cation transport ATPase (P-type) (TC 3.A.3) family. Type IIA subfamily.</text>
</comment>
<dbReference type="InterPro" id="IPR023299">
    <property type="entry name" value="ATPase_P-typ_cyto_dom_N"/>
</dbReference>
<dbReference type="InterPro" id="IPR036412">
    <property type="entry name" value="HAD-like_sf"/>
</dbReference>
<keyword evidence="23" id="KW-1185">Reference proteome</keyword>
<dbReference type="InterPro" id="IPR023214">
    <property type="entry name" value="HAD_sf"/>
</dbReference>
<dbReference type="FunFam" id="2.70.150.10:FF:000008">
    <property type="entry name" value="Calcium-transporting ATPase"/>
    <property type="match status" value="1"/>
</dbReference>
<feature type="transmembrane region" description="Helical" evidence="20">
    <location>
        <begin position="877"/>
        <end position="902"/>
    </location>
</feature>
<dbReference type="GO" id="GO:0033017">
    <property type="term" value="C:sarcoplasmic reticulum membrane"/>
    <property type="evidence" value="ECO:0007669"/>
    <property type="project" value="UniProtKB-SubCell"/>
</dbReference>
<dbReference type="Pfam" id="PF00690">
    <property type="entry name" value="Cation_ATPase_N"/>
    <property type="match status" value="1"/>
</dbReference>
<dbReference type="AlphaFoldDB" id="A0A4V3SBP6"/>
<keyword evidence="6 20" id="KW-0812">Transmembrane</keyword>
<dbReference type="GO" id="GO:0005524">
    <property type="term" value="F:ATP binding"/>
    <property type="evidence" value="ECO:0007669"/>
    <property type="project" value="UniProtKB-KW"/>
</dbReference>
<dbReference type="SFLD" id="SFLDF00027">
    <property type="entry name" value="p-type_atpase"/>
    <property type="match status" value="1"/>
</dbReference>
<dbReference type="Proteomes" id="UP000310200">
    <property type="component" value="Unassembled WGS sequence"/>
</dbReference>
<dbReference type="GO" id="GO:0140613">
    <property type="term" value="F:P-type manganese transporter activity"/>
    <property type="evidence" value="ECO:0007669"/>
    <property type="project" value="RHEA"/>
</dbReference>
<dbReference type="FunFam" id="1.20.1110.10:FF:000106">
    <property type="entry name" value="E1-E2 ATPase, putative"/>
    <property type="match status" value="1"/>
</dbReference>
<dbReference type="Gene3D" id="3.40.1110.10">
    <property type="entry name" value="Calcium-transporting ATPase, cytoplasmic domain N"/>
    <property type="match status" value="1"/>
</dbReference>
<accession>A0A4V3SBP6</accession>
<dbReference type="InterPro" id="IPR018303">
    <property type="entry name" value="ATPase_P-typ_P_site"/>
</dbReference>
<evidence type="ECO:0000256" key="5">
    <source>
        <dbReference type="ARBA" id="ARBA00022568"/>
    </source>
</evidence>
<dbReference type="InterPro" id="IPR006413">
    <property type="entry name" value="P-type_ATPase_IIA_PMR1"/>
</dbReference>
<keyword evidence="8 20" id="KW-0547">Nucleotide-binding</keyword>
<keyword evidence="12" id="KW-0703">Sarcoplasmic reticulum</keyword>
<sequence>MRDTGNQAKYEQLLDDAGLEIRNDDKEHNDENATLNEAKEQASEMWLTTADAASLGAEEVAARLHVDVRTGLRWQEADHRRQLTGFNEFTVKEEDPPWKKYIEQFKNPLILLLLASAFVSVCMKQFDDAVSITVAIIIVVTVAFVQEYRSEKSLEELNKLVPPICHCLREGRVETFLARTLVPGDIVVPADIRIFEAIDLAIDESSFTGETEPAQKSTAPLLKTNGLTSKRNIAFMGTLVRCGNGKGIVVNTGEKSEFGEVFSMMQAEEAPKTPLQRSMDILGTQLSFYSFCIIGIIMLLGWIQGKAILEMFTIGVSLAVAAIPEGLPIVVTVTLALGVMRMAKRKAIVKKLPTVETLGCVNVICSDKTGTITKNEMTTTILVTSEGYIADVTGAGYNDVGEIHIRKCDNLDLARAAITNMLEVGCVCNNAIIQNDTLLGQPTEGALIAVAMKFGMYGVADRYLRLQEYPFSSEQKIMAVKCTPKFGENRQETYFVKGALEKILPQCTKYYENGHVYALSQKKDQEFLTEAYDIGQQGLRVIGLARGSSLQDLIYIGLVGICDPPRPHMRESISILLNSGVKVKMVTGDAKETAAAIASMIGLDTLHSRLLSGDEIDMMSEHQLEQCINSVSVFYRVTPKHKLCIVKALQRNGNIVGMTGDGVNDAVALKKADIGIAMGKNGTDVCKEAADMILVDDDFGTIIAAIEEGKGIFHNIRNFVRFQLSTSIAALSLIALATLMSIPNPLNAMQILWINIIMDGPPAQSLGVEPVDKDVLKQKPRNTKEPMITRHLIINVLLSASIIVLGTLWVYNREMVNGNTARDTTMTFTCFVFFDMFNALSCRSQVGIYTFISDLYYTKEKRLLQPENTRLFQTKSVFTIGLWSNKMFMIAVTLSVIGQMFVIYFPPLQKIFQTEALTAKDLLFLTALTSSVFVISEIKKFIERQLQRRRVNNGQYYNKFEMDFTNAWCGDRTLTRNARTFDLSSFAWPQALFSNRPDVSIFPKFWPSRPQLQEWAQNGIASLLRLVSVSIGKKPMSIEFRPEDGPRAAGTYQRRFGYRGEWLIEQLGNGLSPDIRLNWQPVPNTFLMPPLAPFRSGNNLIRNSANALEYNR</sequence>
<keyword evidence="13" id="KW-1278">Translocase</keyword>
<dbReference type="PRINTS" id="PR00119">
    <property type="entry name" value="CATATPASE"/>
</dbReference>
<evidence type="ECO:0000256" key="15">
    <source>
        <dbReference type="ARBA" id="ARBA00023034"/>
    </source>
</evidence>
<dbReference type="STRING" id="300112.A0A4V3SBP6"/>
<keyword evidence="4 20" id="KW-0813">Transport</keyword>
<comment type="catalytic activity">
    <reaction evidence="19">
        <text>Mn(2+)(in) + ATP + H2O = Mn(2+)(out) + ADP + phosphate + H(+)</text>
        <dbReference type="Rhea" id="RHEA:66820"/>
        <dbReference type="ChEBI" id="CHEBI:15377"/>
        <dbReference type="ChEBI" id="CHEBI:15378"/>
        <dbReference type="ChEBI" id="CHEBI:29035"/>
        <dbReference type="ChEBI" id="CHEBI:30616"/>
        <dbReference type="ChEBI" id="CHEBI:43474"/>
        <dbReference type="ChEBI" id="CHEBI:456216"/>
    </reaction>
    <physiologicalReaction direction="left-to-right" evidence="19">
        <dbReference type="Rhea" id="RHEA:66821"/>
    </physiologicalReaction>
</comment>
<dbReference type="SUPFAM" id="SSF56784">
    <property type="entry name" value="HAD-like"/>
    <property type="match status" value="1"/>
</dbReference>
<dbReference type="SUPFAM" id="SSF81653">
    <property type="entry name" value="Calcium ATPase, transduction domain A"/>
    <property type="match status" value="1"/>
</dbReference>
<dbReference type="SFLD" id="SFLDS00003">
    <property type="entry name" value="Haloacid_Dehalogenase"/>
    <property type="match status" value="1"/>
</dbReference>
<feature type="domain" description="Cation-transporting P-type ATPase N-terminal" evidence="21">
    <location>
        <begin position="51"/>
        <end position="125"/>
    </location>
</feature>
<dbReference type="NCBIfam" id="TIGR01522">
    <property type="entry name" value="ATPase-IIA2_Ca"/>
    <property type="match status" value="1"/>
</dbReference>
<dbReference type="GO" id="GO:0046872">
    <property type="term" value="F:metal ion binding"/>
    <property type="evidence" value="ECO:0007669"/>
    <property type="project" value="UniProtKB-KW"/>
</dbReference>
<keyword evidence="9 20" id="KW-0106">Calcium</keyword>
<dbReference type="Pfam" id="PF00122">
    <property type="entry name" value="E1-E2_ATPase"/>
    <property type="match status" value="1"/>
</dbReference>
<dbReference type="InterPro" id="IPR001757">
    <property type="entry name" value="P_typ_ATPase"/>
</dbReference>
<evidence type="ECO:0000256" key="9">
    <source>
        <dbReference type="ARBA" id="ARBA00022837"/>
    </source>
</evidence>
<feature type="transmembrane region" description="Helical" evidence="20">
    <location>
        <begin position="719"/>
        <end position="739"/>
    </location>
</feature>
<dbReference type="InterPro" id="IPR023298">
    <property type="entry name" value="ATPase_P-typ_TM_dom_sf"/>
</dbReference>
<evidence type="ECO:0000256" key="17">
    <source>
        <dbReference type="ARBA" id="ARBA00023136"/>
    </source>
</evidence>
<keyword evidence="7" id="KW-0479">Metal-binding</keyword>
<organism evidence="22 23">
    <name type="scientific">Temnothorax longispinosus</name>
    <dbReference type="NCBI Taxonomy" id="300112"/>
    <lineage>
        <taxon>Eukaryota</taxon>
        <taxon>Metazoa</taxon>
        <taxon>Ecdysozoa</taxon>
        <taxon>Arthropoda</taxon>
        <taxon>Hexapoda</taxon>
        <taxon>Insecta</taxon>
        <taxon>Pterygota</taxon>
        <taxon>Neoptera</taxon>
        <taxon>Endopterygota</taxon>
        <taxon>Hymenoptera</taxon>
        <taxon>Apocrita</taxon>
        <taxon>Aculeata</taxon>
        <taxon>Formicoidea</taxon>
        <taxon>Formicidae</taxon>
        <taxon>Myrmicinae</taxon>
        <taxon>Temnothorax</taxon>
    </lineage>
</organism>
<comment type="caution">
    <text evidence="22">The sequence shown here is derived from an EMBL/GenBank/DDBJ whole genome shotgun (WGS) entry which is preliminary data.</text>
</comment>
<dbReference type="InterPro" id="IPR044492">
    <property type="entry name" value="P_typ_ATPase_HD_dom"/>
</dbReference>
<name>A0A4V3SBP6_9HYME</name>
<dbReference type="PANTHER" id="PTHR42861">
    <property type="entry name" value="CALCIUM-TRANSPORTING ATPASE"/>
    <property type="match status" value="1"/>
</dbReference>
<evidence type="ECO:0000256" key="2">
    <source>
        <dbReference type="ARBA" id="ARBA00004326"/>
    </source>
</evidence>
<evidence type="ECO:0000313" key="22">
    <source>
        <dbReference type="EMBL" id="TGZ53704.1"/>
    </source>
</evidence>
<dbReference type="NCBIfam" id="TIGR01494">
    <property type="entry name" value="ATPase_P-type"/>
    <property type="match status" value="2"/>
</dbReference>
<evidence type="ECO:0000256" key="4">
    <source>
        <dbReference type="ARBA" id="ARBA00022448"/>
    </source>
</evidence>
<keyword evidence="11" id="KW-0460">Magnesium</keyword>
<dbReference type="CDD" id="cd02085">
    <property type="entry name" value="P-type_ATPase_SPCA"/>
    <property type="match status" value="1"/>
</dbReference>
<dbReference type="InterPro" id="IPR006068">
    <property type="entry name" value="ATPase_P-typ_cation-transptr_C"/>
</dbReference>
<evidence type="ECO:0000256" key="10">
    <source>
        <dbReference type="ARBA" id="ARBA00022840"/>
    </source>
</evidence>
<dbReference type="EMBL" id="QBLH01000962">
    <property type="protein sequence ID" value="TGZ53704.1"/>
    <property type="molecule type" value="Genomic_DNA"/>
</dbReference>
<dbReference type="SFLD" id="SFLDG00002">
    <property type="entry name" value="C1.7:_P-type_atpase_like"/>
    <property type="match status" value="1"/>
</dbReference>
<evidence type="ECO:0000259" key="21">
    <source>
        <dbReference type="SMART" id="SM00831"/>
    </source>
</evidence>
<comment type="caution">
    <text evidence="20">Lacks conserved residue(s) required for the propagation of feature annotation.</text>
</comment>
<dbReference type="InterPro" id="IPR008250">
    <property type="entry name" value="ATPase_P-typ_transduc_dom_A_sf"/>
</dbReference>
<evidence type="ECO:0000256" key="19">
    <source>
        <dbReference type="ARBA" id="ARBA00047330"/>
    </source>
</evidence>
<dbReference type="Pfam" id="PF00689">
    <property type="entry name" value="Cation_ATPase_C"/>
    <property type="match status" value="1"/>
</dbReference>
<keyword evidence="17 20" id="KW-0472">Membrane</keyword>
<protein>
    <recommendedName>
        <fullName evidence="20">Calcium-transporting ATPase</fullName>
        <ecNumber evidence="20">7.2.2.10</ecNumber>
    </recommendedName>
</protein>
<evidence type="ECO:0000256" key="13">
    <source>
        <dbReference type="ARBA" id="ARBA00022967"/>
    </source>
</evidence>
<feature type="transmembrane region" description="Helical" evidence="20">
    <location>
        <begin position="286"/>
        <end position="305"/>
    </location>
</feature>
<evidence type="ECO:0000256" key="16">
    <source>
        <dbReference type="ARBA" id="ARBA00023065"/>
    </source>
</evidence>
<evidence type="ECO:0000256" key="12">
    <source>
        <dbReference type="ARBA" id="ARBA00022951"/>
    </source>
</evidence>
<evidence type="ECO:0000256" key="8">
    <source>
        <dbReference type="ARBA" id="ARBA00022741"/>
    </source>
</evidence>
<gene>
    <name evidence="22" type="ORF">DBV15_06449</name>
</gene>
<dbReference type="GO" id="GO:0005388">
    <property type="term" value="F:P-type calcium transporter activity"/>
    <property type="evidence" value="ECO:0007669"/>
    <property type="project" value="UniProtKB-EC"/>
</dbReference>
<keyword evidence="10 20" id="KW-0067">ATP-binding</keyword>
<dbReference type="InterPro" id="IPR004014">
    <property type="entry name" value="ATPase_P-typ_cation-transptr_N"/>
</dbReference>
<keyword evidence="16 20" id="KW-0406">Ion transport</keyword>
<dbReference type="Gene3D" id="3.40.50.1000">
    <property type="entry name" value="HAD superfamily/HAD-like"/>
    <property type="match status" value="1"/>
</dbReference>
<evidence type="ECO:0000256" key="7">
    <source>
        <dbReference type="ARBA" id="ARBA00022723"/>
    </source>
</evidence>
<dbReference type="PRINTS" id="PR00120">
    <property type="entry name" value="HATPASE"/>
</dbReference>
<comment type="function">
    <text evidence="20">Catalyzes the hydrolysis of ATP coupled with the transport of calcium.</text>
</comment>
<dbReference type="GO" id="GO:0005794">
    <property type="term" value="C:Golgi apparatus"/>
    <property type="evidence" value="ECO:0007669"/>
    <property type="project" value="UniProtKB-SubCell"/>
</dbReference>
<proteinExistence type="inferred from homology"/>
<dbReference type="EC" id="7.2.2.10" evidence="20"/>
<evidence type="ECO:0000256" key="20">
    <source>
        <dbReference type="RuleBase" id="RU361146"/>
    </source>
</evidence>
<dbReference type="GO" id="GO:0016887">
    <property type="term" value="F:ATP hydrolysis activity"/>
    <property type="evidence" value="ECO:0007669"/>
    <property type="project" value="InterPro"/>
</dbReference>
<evidence type="ECO:0000256" key="14">
    <source>
        <dbReference type="ARBA" id="ARBA00022989"/>
    </source>
</evidence>
<reference evidence="22 23" key="1">
    <citation type="journal article" date="2019" name="Philos. Trans. R. Soc. Lond., B, Biol. Sci.">
        <title>Ant behaviour and brain gene expression of defending hosts depend on the ecological success of the intruding social parasite.</title>
        <authorList>
            <person name="Kaur R."/>
            <person name="Stoldt M."/>
            <person name="Jongepier E."/>
            <person name="Feldmeyer B."/>
            <person name="Menzel F."/>
            <person name="Bornberg-Bauer E."/>
            <person name="Foitzik S."/>
        </authorList>
    </citation>
    <scope>NUCLEOTIDE SEQUENCE [LARGE SCALE GENOMIC DNA]</scope>
    <source>
        <tissue evidence="22">Whole body</tissue>
    </source>
</reference>
<feature type="transmembrane region" description="Helical" evidence="20">
    <location>
        <begin position="792"/>
        <end position="811"/>
    </location>
</feature>
<comment type="catalytic activity">
    <reaction evidence="18">
        <text>Ca(2+)(in) + ATP + H2O = Ca(2+)(out) + ADP + phosphate + H(+)</text>
        <dbReference type="Rhea" id="RHEA:18105"/>
        <dbReference type="ChEBI" id="CHEBI:15377"/>
        <dbReference type="ChEBI" id="CHEBI:15378"/>
        <dbReference type="ChEBI" id="CHEBI:29108"/>
        <dbReference type="ChEBI" id="CHEBI:30616"/>
        <dbReference type="ChEBI" id="CHEBI:43474"/>
        <dbReference type="ChEBI" id="CHEBI:456216"/>
        <dbReference type="EC" id="7.2.2.10"/>
    </reaction>
    <physiologicalReaction direction="left-to-right" evidence="18">
        <dbReference type="Rhea" id="RHEA:18106"/>
    </physiologicalReaction>
</comment>
<dbReference type="Pfam" id="PF13246">
    <property type="entry name" value="Cation_ATPase"/>
    <property type="match status" value="1"/>
</dbReference>
<evidence type="ECO:0000256" key="11">
    <source>
        <dbReference type="ARBA" id="ARBA00022842"/>
    </source>
</evidence>
<dbReference type="InterPro" id="IPR059000">
    <property type="entry name" value="ATPase_P-type_domA"/>
</dbReference>
<evidence type="ECO:0000313" key="23">
    <source>
        <dbReference type="Proteomes" id="UP000310200"/>
    </source>
</evidence>
<evidence type="ECO:0000256" key="18">
    <source>
        <dbReference type="ARBA" id="ARBA00047282"/>
    </source>
</evidence>
<evidence type="ECO:0000256" key="1">
    <source>
        <dbReference type="ARBA" id="ARBA00004166"/>
    </source>
</evidence>
<dbReference type="SUPFAM" id="SSF81665">
    <property type="entry name" value="Calcium ATPase, transmembrane domain M"/>
    <property type="match status" value="1"/>
</dbReference>
<dbReference type="FunFam" id="3.40.1110.10:FF:000006">
    <property type="entry name" value="Calcium-transporting ATPase"/>
    <property type="match status" value="1"/>
</dbReference>
<keyword evidence="15" id="KW-0333">Golgi apparatus</keyword>
<dbReference type="Gene3D" id="1.20.1110.10">
    <property type="entry name" value="Calcium-transporting ATPase, transmembrane domain"/>
    <property type="match status" value="1"/>
</dbReference>
<dbReference type="PROSITE" id="PS00154">
    <property type="entry name" value="ATPASE_E1_E2"/>
    <property type="match status" value="1"/>
</dbReference>
<keyword evidence="5 20" id="KW-0109">Calcium transport</keyword>
<evidence type="ECO:0000256" key="3">
    <source>
        <dbReference type="ARBA" id="ARBA00005675"/>
    </source>
</evidence>
<keyword evidence="14 20" id="KW-1133">Transmembrane helix</keyword>
<dbReference type="Gene3D" id="2.70.150.10">
    <property type="entry name" value="Calcium-transporting ATPase, cytoplasmic transduction domain A"/>
    <property type="match status" value="1"/>
</dbReference>
<feature type="transmembrane region" description="Helical" evidence="20">
    <location>
        <begin position="311"/>
        <end position="340"/>
    </location>
</feature>
<evidence type="ECO:0000256" key="6">
    <source>
        <dbReference type="ARBA" id="ARBA00022692"/>
    </source>
</evidence>
<dbReference type="SMART" id="SM00831">
    <property type="entry name" value="Cation_ATPase_N"/>
    <property type="match status" value="1"/>
</dbReference>
<comment type="subcellular location">
    <subcellularLocation>
        <location evidence="1">Golgi apparatus</location>
        <location evidence="1">trans-Golgi network membrane</location>
        <topology evidence="1">Multi-pass membrane protein</topology>
    </subcellularLocation>
    <subcellularLocation>
        <location evidence="20">Membrane</location>
        <topology evidence="20">Multi-pass membrane protein</topology>
    </subcellularLocation>
    <subcellularLocation>
        <location evidence="2">Sarcoplasmic reticulum membrane</location>
        <topology evidence="2">Multi-pass membrane protein</topology>
    </subcellularLocation>
</comment>